<dbReference type="PANTHER" id="PTHR43158">
    <property type="entry name" value="SKFA PEPTIDE EXPORT ATP-BINDING PROTEIN SKFE"/>
    <property type="match status" value="1"/>
</dbReference>
<feature type="compositionally biased region" description="Polar residues" evidence="3">
    <location>
        <begin position="338"/>
        <end position="351"/>
    </location>
</feature>
<dbReference type="Proteomes" id="UP000029055">
    <property type="component" value="Unassembled WGS sequence"/>
</dbReference>
<dbReference type="AlphaFoldDB" id="A0A087E200"/>
<dbReference type="Gene3D" id="3.40.50.300">
    <property type="entry name" value="P-loop containing nucleotide triphosphate hydrolases"/>
    <property type="match status" value="1"/>
</dbReference>
<dbReference type="eggNOG" id="COG1131">
    <property type="taxonomic scope" value="Bacteria"/>
</dbReference>
<dbReference type="InterPro" id="IPR003593">
    <property type="entry name" value="AAA+_ATPase"/>
</dbReference>
<dbReference type="EMBL" id="JGZR01000009">
    <property type="protein sequence ID" value="KFJ01801.1"/>
    <property type="molecule type" value="Genomic_DNA"/>
</dbReference>
<keyword evidence="2 5" id="KW-0067">ATP-binding</keyword>
<proteinExistence type="predicted"/>
<dbReference type="SUPFAM" id="SSF52540">
    <property type="entry name" value="P-loop containing nucleoside triphosphate hydrolases"/>
    <property type="match status" value="1"/>
</dbReference>
<dbReference type="GO" id="GO:0016887">
    <property type="term" value="F:ATP hydrolysis activity"/>
    <property type="evidence" value="ECO:0007669"/>
    <property type="project" value="InterPro"/>
</dbReference>
<feature type="region of interest" description="Disordered" evidence="3">
    <location>
        <begin position="329"/>
        <end position="351"/>
    </location>
</feature>
<accession>A0A087E200</accession>
<keyword evidence="5" id="KW-0378">Hydrolase</keyword>
<dbReference type="Pfam" id="PF00005">
    <property type="entry name" value="ABC_tran"/>
    <property type="match status" value="1"/>
</dbReference>
<protein>
    <submittedName>
        <fullName evidence="5">Putative ABC transporter ATP-binding protein</fullName>
        <ecNumber evidence="5">3.6.3.31</ecNumber>
    </submittedName>
</protein>
<dbReference type="PANTHER" id="PTHR43158:SF5">
    <property type="entry name" value="ABC TRANSPORTER, ATP-BINDING PROTEIN"/>
    <property type="match status" value="1"/>
</dbReference>
<evidence type="ECO:0000313" key="5">
    <source>
        <dbReference type="EMBL" id="KFJ01801.1"/>
    </source>
</evidence>
<comment type="caution">
    <text evidence="5">The sequence shown here is derived from an EMBL/GenBank/DDBJ whole genome shotgun (WGS) entry which is preliminary data.</text>
</comment>
<evidence type="ECO:0000256" key="2">
    <source>
        <dbReference type="ARBA" id="ARBA00022840"/>
    </source>
</evidence>
<feature type="compositionally biased region" description="Low complexity" evidence="3">
    <location>
        <begin position="15"/>
        <end position="30"/>
    </location>
</feature>
<name>A0A087E200_9BIFI</name>
<gene>
    <name evidence="5" type="ORF">BISU_1815</name>
</gene>
<keyword evidence="1" id="KW-0547">Nucleotide-binding</keyword>
<dbReference type="InterPro" id="IPR003439">
    <property type="entry name" value="ABC_transporter-like_ATP-bd"/>
</dbReference>
<feature type="domain" description="ABC transporter" evidence="4">
    <location>
        <begin position="32"/>
        <end position="257"/>
    </location>
</feature>
<dbReference type="OrthoDB" id="9804819at2"/>
<feature type="region of interest" description="Disordered" evidence="3">
    <location>
        <begin position="1"/>
        <end position="31"/>
    </location>
</feature>
<keyword evidence="6" id="KW-1185">Reference proteome</keyword>
<sequence>MTDTSNRGDGGARPTASSDATQTASTATSSGITVTECSKRYGRTNALDHMTATFEQGKIHGLLGRNGAGKTTLMSIVCNHSFKTSGTVLIDGADPTENAEILGRTCFIHENQRWHDVYTVGMILASARRFYPTWDEQQAQTLVQRFELPRATRAQKMSRGQRSALAVIIGLSSHAEYTFLDEPYLGLDATARGIFYEALAVTQAEDPRTFIMSTHLIDECAALLETVTILHQGHVVIASSVEDALATAWCFTGMKSQAHQALSGMDILSESSIGAMYSIIFRGTPNAGQAAALRSGGSGELRHATLQELVSAIGAVEPQADMRLGSTANKAAEPTPEPTANSTANLQGASL</sequence>
<dbReference type="SMART" id="SM00382">
    <property type="entry name" value="AAA"/>
    <property type="match status" value="1"/>
</dbReference>
<evidence type="ECO:0000313" key="6">
    <source>
        <dbReference type="Proteomes" id="UP000029055"/>
    </source>
</evidence>
<evidence type="ECO:0000259" key="4">
    <source>
        <dbReference type="PROSITE" id="PS50893"/>
    </source>
</evidence>
<organism evidence="5 6">
    <name type="scientific">Bifidobacterium subtile</name>
    <dbReference type="NCBI Taxonomy" id="77635"/>
    <lineage>
        <taxon>Bacteria</taxon>
        <taxon>Bacillati</taxon>
        <taxon>Actinomycetota</taxon>
        <taxon>Actinomycetes</taxon>
        <taxon>Bifidobacteriales</taxon>
        <taxon>Bifidobacteriaceae</taxon>
        <taxon>Bifidobacterium</taxon>
    </lineage>
</organism>
<dbReference type="PROSITE" id="PS50893">
    <property type="entry name" value="ABC_TRANSPORTER_2"/>
    <property type="match status" value="1"/>
</dbReference>
<evidence type="ECO:0000256" key="1">
    <source>
        <dbReference type="ARBA" id="ARBA00022741"/>
    </source>
</evidence>
<reference evidence="5 6" key="1">
    <citation type="submission" date="2014-03" db="EMBL/GenBank/DDBJ databases">
        <title>Genomics of Bifidobacteria.</title>
        <authorList>
            <person name="Ventura M."/>
            <person name="Milani C."/>
            <person name="Lugli G.A."/>
        </authorList>
    </citation>
    <scope>NUCLEOTIDE SEQUENCE [LARGE SCALE GENOMIC DNA]</scope>
    <source>
        <strain evidence="5 6">LMG 11597</strain>
    </source>
</reference>
<evidence type="ECO:0000256" key="3">
    <source>
        <dbReference type="SAM" id="MobiDB-lite"/>
    </source>
</evidence>
<dbReference type="EC" id="3.6.3.31" evidence="5"/>
<dbReference type="InterPro" id="IPR027417">
    <property type="entry name" value="P-loop_NTPase"/>
</dbReference>
<dbReference type="RefSeq" id="WP_024464548.1">
    <property type="nucleotide sequence ID" value="NZ_CP062939.1"/>
</dbReference>
<dbReference type="STRING" id="77635.BISU_1815"/>
<dbReference type="GO" id="GO:0005524">
    <property type="term" value="F:ATP binding"/>
    <property type="evidence" value="ECO:0007669"/>
    <property type="project" value="UniProtKB-KW"/>
</dbReference>